<evidence type="ECO:0000313" key="1">
    <source>
        <dbReference type="EMBL" id="KAI3739183.1"/>
    </source>
</evidence>
<protein>
    <submittedName>
        <fullName evidence="1">Uncharacterized protein</fullName>
    </submittedName>
</protein>
<comment type="caution">
    <text evidence="1">The sequence shown here is derived from an EMBL/GenBank/DDBJ whole genome shotgun (WGS) entry which is preliminary data.</text>
</comment>
<gene>
    <name evidence="1" type="ORF">L2E82_29581</name>
</gene>
<organism evidence="1 2">
    <name type="scientific">Cichorium intybus</name>
    <name type="common">Chicory</name>
    <dbReference type="NCBI Taxonomy" id="13427"/>
    <lineage>
        <taxon>Eukaryota</taxon>
        <taxon>Viridiplantae</taxon>
        <taxon>Streptophyta</taxon>
        <taxon>Embryophyta</taxon>
        <taxon>Tracheophyta</taxon>
        <taxon>Spermatophyta</taxon>
        <taxon>Magnoliopsida</taxon>
        <taxon>eudicotyledons</taxon>
        <taxon>Gunneridae</taxon>
        <taxon>Pentapetalae</taxon>
        <taxon>asterids</taxon>
        <taxon>campanulids</taxon>
        <taxon>Asterales</taxon>
        <taxon>Asteraceae</taxon>
        <taxon>Cichorioideae</taxon>
        <taxon>Cichorieae</taxon>
        <taxon>Cichoriinae</taxon>
        <taxon>Cichorium</taxon>
    </lineage>
</organism>
<name>A0ACB9CYB9_CICIN</name>
<sequence length="102" mass="11454">MAIEGFKAQSEMVSDTLDRLITSWEARKESVIVEGVHLSLNFVKIGITILVIKRLVKLLNWKDPQEEEIRMSAEAILESKNHVRIAAGEAQHSKAQETVNVS</sequence>
<accession>A0ACB9CYB9</accession>
<reference evidence="1 2" key="2">
    <citation type="journal article" date="2022" name="Mol. Ecol. Resour.">
        <title>The genomes of chicory, endive, great burdock and yacon provide insights into Asteraceae paleo-polyploidization history and plant inulin production.</title>
        <authorList>
            <person name="Fan W."/>
            <person name="Wang S."/>
            <person name="Wang H."/>
            <person name="Wang A."/>
            <person name="Jiang F."/>
            <person name="Liu H."/>
            <person name="Zhao H."/>
            <person name="Xu D."/>
            <person name="Zhang Y."/>
        </authorList>
    </citation>
    <scope>NUCLEOTIDE SEQUENCE [LARGE SCALE GENOMIC DNA]</scope>
    <source>
        <strain evidence="2">cv. Punajuju</strain>
        <tissue evidence="1">Leaves</tissue>
    </source>
</reference>
<keyword evidence="2" id="KW-1185">Reference proteome</keyword>
<evidence type="ECO:0000313" key="2">
    <source>
        <dbReference type="Proteomes" id="UP001055811"/>
    </source>
</evidence>
<dbReference type="Proteomes" id="UP001055811">
    <property type="component" value="Linkage Group LG05"/>
</dbReference>
<reference evidence="2" key="1">
    <citation type="journal article" date="2022" name="Mol. Ecol. Resour.">
        <title>The genomes of chicory, endive, great burdock and yacon provide insights into Asteraceae palaeo-polyploidization history and plant inulin production.</title>
        <authorList>
            <person name="Fan W."/>
            <person name="Wang S."/>
            <person name="Wang H."/>
            <person name="Wang A."/>
            <person name="Jiang F."/>
            <person name="Liu H."/>
            <person name="Zhao H."/>
            <person name="Xu D."/>
            <person name="Zhang Y."/>
        </authorList>
    </citation>
    <scope>NUCLEOTIDE SEQUENCE [LARGE SCALE GENOMIC DNA]</scope>
    <source>
        <strain evidence="2">cv. Punajuju</strain>
    </source>
</reference>
<proteinExistence type="predicted"/>
<dbReference type="EMBL" id="CM042013">
    <property type="protein sequence ID" value="KAI3739183.1"/>
    <property type="molecule type" value="Genomic_DNA"/>
</dbReference>